<keyword evidence="1" id="KW-0472">Membrane</keyword>
<gene>
    <name evidence="2" type="ORF">NU09_1777</name>
</gene>
<evidence type="ECO:0000313" key="3">
    <source>
        <dbReference type="Proteomes" id="UP000289775"/>
    </source>
</evidence>
<keyword evidence="1" id="KW-1133">Transmembrane helix</keyword>
<proteinExistence type="predicted"/>
<feature type="transmembrane region" description="Helical" evidence="1">
    <location>
        <begin position="5"/>
        <end position="25"/>
    </location>
</feature>
<comment type="caution">
    <text evidence="2">The sequence shown here is derived from an EMBL/GenBank/DDBJ whole genome shotgun (WGS) entry which is preliminary data.</text>
</comment>
<dbReference type="AlphaFoldDB" id="A0A444WCA7"/>
<organism evidence="2 3">
    <name type="scientific">Flavobacterium beibuense</name>
    <dbReference type="NCBI Taxonomy" id="657326"/>
    <lineage>
        <taxon>Bacteria</taxon>
        <taxon>Pseudomonadati</taxon>
        <taxon>Bacteroidota</taxon>
        <taxon>Flavobacteriia</taxon>
        <taxon>Flavobacteriales</taxon>
        <taxon>Flavobacteriaceae</taxon>
        <taxon>Flavobacterium</taxon>
    </lineage>
</organism>
<sequence length="69" mass="8219">MKSKIAHFIGGIIIYFPLAVLLVFIDGWDDFQNKWRFMISFTLSMTLCEMFILSKIREGKWFKKKSNTH</sequence>
<evidence type="ECO:0000256" key="1">
    <source>
        <dbReference type="SAM" id="Phobius"/>
    </source>
</evidence>
<dbReference type="EMBL" id="JUIW01000005">
    <property type="protein sequence ID" value="RYJ43439.1"/>
    <property type="molecule type" value="Genomic_DNA"/>
</dbReference>
<accession>A0A444WCA7</accession>
<reference evidence="2 3" key="1">
    <citation type="submission" date="2014-12" db="EMBL/GenBank/DDBJ databases">
        <title>Genome sequence of Flavobacterium beibuense RSKm HC5.</title>
        <authorList>
            <person name="Kim J.F."/>
            <person name="Song J.Y."/>
            <person name="Kwak M.-J."/>
            <person name="Lee S.-W."/>
        </authorList>
    </citation>
    <scope>NUCLEOTIDE SEQUENCE [LARGE SCALE GENOMIC DNA]</scope>
    <source>
        <strain evidence="2 3">RSKm HC5</strain>
    </source>
</reference>
<dbReference type="RefSeq" id="WP_129750909.1">
    <property type="nucleotide sequence ID" value="NZ_JUIW01000005.1"/>
</dbReference>
<keyword evidence="1" id="KW-0812">Transmembrane</keyword>
<feature type="transmembrane region" description="Helical" evidence="1">
    <location>
        <begin position="37"/>
        <end position="56"/>
    </location>
</feature>
<dbReference type="Proteomes" id="UP000289775">
    <property type="component" value="Unassembled WGS sequence"/>
</dbReference>
<dbReference type="OrthoDB" id="1364787at2"/>
<protein>
    <submittedName>
        <fullName evidence="2">Uncharacterized protein</fullName>
    </submittedName>
</protein>
<keyword evidence="3" id="KW-1185">Reference proteome</keyword>
<name>A0A444WCA7_9FLAO</name>
<evidence type="ECO:0000313" key="2">
    <source>
        <dbReference type="EMBL" id="RYJ43439.1"/>
    </source>
</evidence>